<keyword evidence="6" id="KW-0966">Cell projection</keyword>
<dbReference type="PATRIC" id="fig|1515334.3.peg.644"/>
<dbReference type="PANTHER" id="PTHR42792:SF2">
    <property type="entry name" value="FLAGELLIN"/>
    <property type="match status" value="1"/>
</dbReference>
<gene>
    <name evidence="6" type="ORF">OA50_00637</name>
</gene>
<dbReference type="GO" id="GO:0009288">
    <property type="term" value="C:bacterial-type flagellum"/>
    <property type="evidence" value="ECO:0007669"/>
    <property type="project" value="UniProtKB-SubCell"/>
</dbReference>
<feature type="domain" description="Flagellin N-terminal" evidence="4">
    <location>
        <begin position="4"/>
        <end position="139"/>
    </location>
</feature>
<dbReference type="RefSeq" id="WP_043137218.1">
    <property type="nucleotide sequence ID" value="NZ_AP022337.1"/>
</dbReference>
<accession>A0A0B3S3E5</accession>
<dbReference type="AlphaFoldDB" id="A0A0B3S3E5"/>
<comment type="caution">
    <text evidence="6">The sequence shown here is derived from an EMBL/GenBank/DDBJ whole genome shotgun (WGS) entry which is preliminary data.</text>
</comment>
<evidence type="ECO:0000313" key="7">
    <source>
        <dbReference type="Proteomes" id="UP000030960"/>
    </source>
</evidence>
<keyword evidence="6" id="KW-0282">Flagellum</keyword>
<dbReference type="Gene3D" id="1.20.1330.10">
    <property type="entry name" value="f41 fragment of flagellin, N-terminal domain"/>
    <property type="match status" value="2"/>
</dbReference>
<dbReference type="Pfam" id="PF00700">
    <property type="entry name" value="Flagellin_C"/>
    <property type="match status" value="1"/>
</dbReference>
<feature type="domain" description="Flagellin C-terminal" evidence="5">
    <location>
        <begin position="367"/>
        <end position="441"/>
    </location>
</feature>
<evidence type="ECO:0000256" key="2">
    <source>
        <dbReference type="ARBA" id="ARBA00023143"/>
    </source>
</evidence>
<proteinExistence type="inferred from homology"/>
<keyword evidence="2 3" id="KW-0975">Bacterial flagellum</keyword>
<dbReference type="STRING" id="561184.SAMN05216376_107112"/>
<dbReference type="InterPro" id="IPR001492">
    <property type="entry name" value="Flagellin"/>
</dbReference>
<dbReference type="GO" id="GO:0005576">
    <property type="term" value="C:extracellular region"/>
    <property type="evidence" value="ECO:0007669"/>
    <property type="project" value="UniProtKB-SubCell"/>
</dbReference>
<evidence type="ECO:0000313" key="6">
    <source>
        <dbReference type="EMBL" id="KHQ54802.1"/>
    </source>
</evidence>
<dbReference type="Pfam" id="PF00669">
    <property type="entry name" value="Flagellin_N"/>
    <property type="match status" value="1"/>
</dbReference>
<organism evidence="6 7">
    <name type="scientific">Mameliella alba</name>
    <dbReference type="NCBI Taxonomy" id="561184"/>
    <lineage>
        <taxon>Bacteria</taxon>
        <taxon>Pseudomonadati</taxon>
        <taxon>Pseudomonadota</taxon>
        <taxon>Alphaproteobacteria</taxon>
        <taxon>Rhodobacterales</taxon>
        <taxon>Roseobacteraceae</taxon>
        <taxon>Mameliella</taxon>
    </lineage>
</organism>
<comment type="function">
    <text evidence="3">Flagellin is the subunit protein which polymerizes to form the filaments of bacterial flagella.</text>
</comment>
<comment type="subcellular location">
    <subcellularLocation>
        <location evidence="3">Secreted</location>
    </subcellularLocation>
    <subcellularLocation>
        <location evidence="3">Bacterial flagellum</location>
    </subcellularLocation>
</comment>
<dbReference type="Proteomes" id="UP000030960">
    <property type="component" value="Unassembled WGS sequence"/>
</dbReference>
<dbReference type="SUPFAM" id="SSF64518">
    <property type="entry name" value="Phase 1 flagellin"/>
    <property type="match status" value="1"/>
</dbReference>
<evidence type="ECO:0000259" key="5">
    <source>
        <dbReference type="Pfam" id="PF00700"/>
    </source>
</evidence>
<dbReference type="InterPro" id="IPR001029">
    <property type="entry name" value="Flagellin_N"/>
</dbReference>
<keyword evidence="7" id="KW-1185">Reference proteome</keyword>
<evidence type="ECO:0000256" key="3">
    <source>
        <dbReference type="RuleBase" id="RU362073"/>
    </source>
</evidence>
<dbReference type="PANTHER" id="PTHR42792">
    <property type="entry name" value="FLAGELLIN"/>
    <property type="match status" value="1"/>
</dbReference>
<dbReference type="InterPro" id="IPR046358">
    <property type="entry name" value="Flagellin_C"/>
</dbReference>
<dbReference type="OrthoDB" id="8328560at2"/>
<dbReference type="GO" id="GO:0005198">
    <property type="term" value="F:structural molecule activity"/>
    <property type="evidence" value="ECO:0007669"/>
    <property type="project" value="UniProtKB-UniRule"/>
</dbReference>
<protein>
    <recommendedName>
        <fullName evidence="3">Flagellin</fullName>
    </recommendedName>
</protein>
<evidence type="ECO:0000256" key="1">
    <source>
        <dbReference type="ARBA" id="ARBA00005709"/>
    </source>
</evidence>
<comment type="similarity">
    <text evidence="1 3">Belongs to the bacterial flagellin family.</text>
</comment>
<evidence type="ECO:0000259" key="4">
    <source>
        <dbReference type="Pfam" id="PF00669"/>
    </source>
</evidence>
<dbReference type="EMBL" id="JSUQ01000002">
    <property type="protein sequence ID" value="KHQ54802.1"/>
    <property type="molecule type" value="Genomic_DNA"/>
</dbReference>
<sequence>MSSILTNNGAMVALQTLKSINSNLLDTQSEISTGKRVATSKDNSAVWAISKVMEADVKGFKGISDSLNLGQSTVAVARQAAETTTELLTEIKARIVAAQEENVDRDKIQADIDALRNQIVGVVGAAQFNGLNLLSNTDTTAGTGSVNILASLDRSGTGVTASDITVQKQDLGLGAASIDVASASATAAASDVLSGAANTSAVALTGNATQPTTAAVVGQAAGAGTATVAAGTGFSIEITGGAAGLATFNTTATAGAQEITYVARDGDTEADVTAGLVAAFNKYVADNSDITDGLGIAAAVNATNANQIDFTGANNAGDNFSVQVRSYDLGDATIGGRLEALADIDVTTQEGADAALLEVETLIQIAIDSASAFGSAQGRIETQADFVSQLTDALKSGIGALVDADMEEASARLQALQVQQQLGVQALSIANQAPQSLLSLFQG</sequence>
<keyword evidence="6" id="KW-0969">Cilium</keyword>
<keyword evidence="3" id="KW-0964">Secreted</keyword>
<name>A0A0B3S3E5_9RHOB</name>
<reference evidence="6 7" key="1">
    <citation type="submission" date="2014-10" db="EMBL/GenBank/DDBJ databases">
        <title>Genome sequence of Ponticoccus sp. strain UMTAT08 isolated from clonal culture of toxic dinoflagellate Alexandrium tamiyavanichii.</title>
        <authorList>
            <person name="Gan H.Y."/>
            <person name="Muhd D.-D."/>
            <person name="Mohd Noor M.E."/>
            <person name="Yeong Y.S."/>
            <person name="Usup G."/>
        </authorList>
    </citation>
    <scope>NUCLEOTIDE SEQUENCE [LARGE SCALE GENOMIC DNA]</scope>
    <source>
        <strain evidence="6 7">UMTAT08</strain>
    </source>
</reference>